<dbReference type="Pfam" id="PF02449">
    <property type="entry name" value="Glyco_hydro_42"/>
    <property type="match status" value="1"/>
</dbReference>
<dbReference type="Gene3D" id="3.20.20.80">
    <property type="entry name" value="Glycosidases"/>
    <property type="match status" value="1"/>
</dbReference>
<dbReference type="PANTHER" id="PTHR36447">
    <property type="entry name" value="BETA-GALACTOSIDASE GANA"/>
    <property type="match status" value="1"/>
</dbReference>
<organism evidence="6 7">
    <name type="scientific">Paenibacillus agricola</name>
    <dbReference type="NCBI Taxonomy" id="2716264"/>
    <lineage>
        <taxon>Bacteria</taxon>
        <taxon>Bacillati</taxon>
        <taxon>Bacillota</taxon>
        <taxon>Bacilli</taxon>
        <taxon>Bacillales</taxon>
        <taxon>Paenibacillaceae</taxon>
        <taxon>Paenibacillus</taxon>
    </lineage>
</organism>
<dbReference type="PANTHER" id="PTHR36447:SF2">
    <property type="entry name" value="BETA-GALACTOSIDASE YESZ"/>
    <property type="match status" value="1"/>
</dbReference>
<keyword evidence="7" id="KW-1185">Reference proteome</keyword>
<dbReference type="InterPro" id="IPR013529">
    <property type="entry name" value="Glyco_hydro_42_N"/>
</dbReference>
<proteinExistence type="predicted"/>
<keyword evidence="1" id="KW-0479">Metal-binding</keyword>
<protein>
    <submittedName>
        <fullName evidence="6">Glycoside hydrolase</fullName>
    </submittedName>
</protein>
<dbReference type="InterPro" id="IPR017853">
    <property type="entry name" value="GH"/>
</dbReference>
<keyword evidence="6" id="KW-0689">Ribosomal protein</keyword>
<dbReference type="SUPFAM" id="SSF51445">
    <property type="entry name" value="(Trans)glycosidases"/>
    <property type="match status" value="1"/>
</dbReference>
<gene>
    <name evidence="6" type="ORF">G9U52_05040</name>
</gene>
<evidence type="ECO:0000259" key="5">
    <source>
        <dbReference type="Pfam" id="PF02449"/>
    </source>
</evidence>
<reference evidence="6" key="1">
    <citation type="submission" date="2020-03" db="EMBL/GenBank/DDBJ databases">
        <title>Draft sequencing of Paenibacilllus sp. S3N08.</title>
        <authorList>
            <person name="Kim D.-U."/>
        </authorList>
    </citation>
    <scope>NUCLEOTIDE SEQUENCE</scope>
    <source>
        <strain evidence="6">S3N08</strain>
    </source>
</reference>
<accession>A0ABX0J0I0</accession>
<evidence type="ECO:0000256" key="3">
    <source>
        <dbReference type="ARBA" id="ARBA00022833"/>
    </source>
</evidence>
<dbReference type="EMBL" id="JAAOIW010000002">
    <property type="protein sequence ID" value="NHN29193.1"/>
    <property type="molecule type" value="Genomic_DNA"/>
</dbReference>
<keyword evidence="6" id="KW-0687">Ribonucleoprotein</keyword>
<dbReference type="InterPro" id="IPR003476">
    <property type="entry name" value="Glyco_hydro_42"/>
</dbReference>
<evidence type="ECO:0000313" key="6">
    <source>
        <dbReference type="EMBL" id="NHN29193.1"/>
    </source>
</evidence>
<feature type="domain" description="Glycoside hydrolase family 42 N-terminal" evidence="5">
    <location>
        <begin position="566"/>
        <end position="686"/>
    </location>
</feature>
<dbReference type="Proteomes" id="UP001165962">
    <property type="component" value="Unassembled WGS sequence"/>
</dbReference>
<dbReference type="GO" id="GO:0016787">
    <property type="term" value="F:hydrolase activity"/>
    <property type="evidence" value="ECO:0007669"/>
    <property type="project" value="UniProtKB-KW"/>
</dbReference>
<dbReference type="GO" id="GO:0005840">
    <property type="term" value="C:ribosome"/>
    <property type="evidence" value="ECO:0007669"/>
    <property type="project" value="UniProtKB-KW"/>
</dbReference>
<keyword evidence="4" id="KW-0326">Glycosidase</keyword>
<sequence>MGQLLVFYDPSFPYAGARPDAAALEALSQHAMIVNAQELAQRLPEADSIIYLHAPYVPKAAWSSMLQHLRQGKGLVVSGGAPFKLPVYEAADEAANGHAGLKSWMIEPEQTGYHQQLNIHEAIAIDPSPIAKLSANTDIPLLEGNMQLFTIEPTYGLVLHVTKVDDQPGQLGSSGPMDAHIYPLMVGTKEGAIKREIAAPAVLIENTKGDYAGGSWIFINQQLRPVFWQDGGASLLMDLGRHTALGVTELWLKTNYASYEPGDQVTVSLQLQKIANPKATVFANRAGSLQQAGSGFISGATKATEWTFRLRLLKANDSTAVTADPNFSYDNELFTELWQGERKLTASRELDFARVAVPIPVAAGFHIVECNAISSNGEVRKLRQGYWGIDMELLQQGEMLVVDRDYFWKNGRPLPIVGMTYMTSDVARKFLLMPNVAVWDRDMAQMKRAGINLIRTGIWTAWRSIMFVDGHPYEEVLRAIDAFVLTAKRYELEVTFNFFAFTPEAWDGVNPYLDPRSVEAQKRFLAAIVSRHKDSTNVHWDLINEPTMFDPLRLFSGPRSCQDRFERQAFTDWLKQRHGTIRLLQERWNMTPEELPAFEAAQLPEPEQINFKTTENLAKKGGPWLDYTLFTMEMHNHWAAQLIQTIRAIQPKQLVTVGQDEGLGAQRPSPFFYAEAVDYTTVHSWWKMDDLVWDGVFTKAADKPNVIQETGIMYVETPDGRAKRNEAELRNILERKYAYAFSTGGAGAVQWIWNTNFYMNNINESNIGALRADGTEKPEADVSYDFGQFMESIRDLFVDRKLEEIAVVFPYSNDFSNRKLAYESTTHLVRTLSYNMNVHVRGLSEYHLDSLSECMPRLVIVPSAHNFSTEALDKLIAHISSQGGVLLITGPVGLDEYWRPQARLADTIGDTVVANLLREELLEINGRKLPVSFGGARIADANKQLPVIRPAIGLDGTGTGISTEAAKQTIAAASRGHVGAIQLTDVQIGGGRLIWCPLPVELNNRLEPLIELYKHAMAAAGVTQELEWLQGSDLPGVYGRKLSYRDGALFIFVSEYAVDAEISVKDPVTGVNYSFQLESERTVMFASNSDGDVISIYRPEEVEVKAG</sequence>
<comment type="caution">
    <text evidence="6">The sequence shown here is derived from an EMBL/GenBank/DDBJ whole genome shotgun (WGS) entry which is preliminary data.</text>
</comment>
<dbReference type="RefSeq" id="WP_166146935.1">
    <property type="nucleotide sequence ID" value="NZ_JAAOIW010000002.1"/>
</dbReference>
<keyword evidence="2 6" id="KW-0378">Hydrolase</keyword>
<evidence type="ECO:0000256" key="2">
    <source>
        <dbReference type="ARBA" id="ARBA00022801"/>
    </source>
</evidence>
<evidence type="ECO:0000256" key="1">
    <source>
        <dbReference type="ARBA" id="ARBA00022723"/>
    </source>
</evidence>
<evidence type="ECO:0000256" key="4">
    <source>
        <dbReference type="ARBA" id="ARBA00023295"/>
    </source>
</evidence>
<evidence type="ECO:0000313" key="7">
    <source>
        <dbReference type="Proteomes" id="UP001165962"/>
    </source>
</evidence>
<keyword evidence="3" id="KW-0862">Zinc</keyword>
<name>A0ABX0J0I0_9BACL</name>